<name>A0A6A6FFI8_9PEZI</name>
<dbReference type="EMBL" id="ML992673">
    <property type="protein sequence ID" value="KAF2212259.1"/>
    <property type="molecule type" value="Genomic_DNA"/>
</dbReference>
<organism evidence="1 2">
    <name type="scientific">Cercospora zeae-maydis SCOH1-5</name>
    <dbReference type="NCBI Taxonomy" id="717836"/>
    <lineage>
        <taxon>Eukaryota</taxon>
        <taxon>Fungi</taxon>
        <taxon>Dikarya</taxon>
        <taxon>Ascomycota</taxon>
        <taxon>Pezizomycotina</taxon>
        <taxon>Dothideomycetes</taxon>
        <taxon>Dothideomycetidae</taxon>
        <taxon>Mycosphaerellales</taxon>
        <taxon>Mycosphaerellaceae</taxon>
        <taxon>Cercospora</taxon>
    </lineage>
</organism>
<accession>A0A6A6FFI8</accession>
<dbReference type="Pfam" id="PF21858">
    <property type="entry name" value="DUF6914"/>
    <property type="match status" value="1"/>
</dbReference>
<gene>
    <name evidence="1" type="ORF">CERZMDRAFT_97538</name>
</gene>
<evidence type="ECO:0000313" key="2">
    <source>
        <dbReference type="Proteomes" id="UP000799539"/>
    </source>
</evidence>
<sequence>MTPNKPRLQLAVYARPKHPESPHYALFLAPKRGPGPVVKHHVKNTWQVESSGQAICPWRYERTVIASVDNEPRLLARVVMAKVVKGGEEVQEMISSVPVRLEDDSFSCKSWVKDAWGELRRRDAIRSKCDDWDVVERQVREYVDKKRQQGRWESCWKGEAGVPLMDLLEGKELVA</sequence>
<dbReference type="OrthoDB" id="2679825at2759"/>
<dbReference type="Proteomes" id="UP000799539">
    <property type="component" value="Unassembled WGS sequence"/>
</dbReference>
<reference evidence="1" key="1">
    <citation type="journal article" date="2020" name="Stud. Mycol.">
        <title>101 Dothideomycetes genomes: a test case for predicting lifestyles and emergence of pathogens.</title>
        <authorList>
            <person name="Haridas S."/>
            <person name="Albert R."/>
            <person name="Binder M."/>
            <person name="Bloem J."/>
            <person name="Labutti K."/>
            <person name="Salamov A."/>
            <person name="Andreopoulos B."/>
            <person name="Baker S."/>
            <person name="Barry K."/>
            <person name="Bills G."/>
            <person name="Bluhm B."/>
            <person name="Cannon C."/>
            <person name="Castanera R."/>
            <person name="Culley D."/>
            <person name="Daum C."/>
            <person name="Ezra D."/>
            <person name="Gonzalez J."/>
            <person name="Henrissat B."/>
            <person name="Kuo A."/>
            <person name="Liang C."/>
            <person name="Lipzen A."/>
            <person name="Lutzoni F."/>
            <person name="Magnuson J."/>
            <person name="Mondo S."/>
            <person name="Nolan M."/>
            <person name="Ohm R."/>
            <person name="Pangilinan J."/>
            <person name="Park H.-J."/>
            <person name="Ramirez L."/>
            <person name="Alfaro M."/>
            <person name="Sun H."/>
            <person name="Tritt A."/>
            <person name="Yoshinaga Y."/>
            <person name="Zwiers L.-H."/>
            <person name="Turgeon B."/>
            <person name="Goodwin S."/>
            <person name="Spatafora J."/>
            <person name="Crous P."/>
            <person name="Grigoriev I."/>
        </authorList>
    </citation>
    <scope>NUCLEOTIDE SEQUENCE</scope>
    <source>
        <strain evidence="1">SCOH1-5</strain>
    </source>
</reference>
<proteinExistence type="predicted"/>
<keyword evidence="2" id="KW-1185">Reference proteome</keyword>
<dbReference type="InterPro" id="IPR054208">
    <property type="entry name" value="DUF6914"/>
</dbReference>
<evidence type="ECO:0000313" key="1">
    <source>
        <dbReference type="EMBL" id="KAF2212259.1"/>
    </source>
</evidence>
<dbReference type="AlphaFoldDB" id="A0A6A6FFI8"/>
<protein>
    <submittedName>
        <fullName evidence="1">Uncharacterized protein</fullName>
    </submittedName>
</protein>